<feature type="transmembrane region" description="Helical" evidence="8">
    <location>
        <begin position="524"/>
        <end position="542"/>
    </location>
</feature>
<dbReference type="EMBL" id="JAKOGI010000734">
    <property type="protein sequence ID" value="KAJ8430979.1"/>
    <property type="molecule type" value="Genomic_DNA"/>
</dbReference>
<dbReference type="Gene3D" id="3.40.50.720">
    <property type="entry name" value="NAD(P)-binding Rossmann-like Domain"/>
    <property type="match status" value="1"/>
</dbReference>
<dbReference type="InterPro" id="IPR003388">
    <property type="entry name" value="Reticulon"/>
</dbReference>
<keyword evidence="3 8" id="KW-0256">Endoplasmic reticulum</keyword>
<dbReference type="Proteomes" id="UP001153076">
    <property type="component" value="Unassembled WGS sequence"/>
</dbReference>
<keyword evidence="7 8" id="KW-0472">Membrane</keyword>
<reference evidence="10" key="1">
    <citation type="submission" date="2022-04" db="EMBL/GenBank/DDBJ databases">
        <title>Carnegiea gigantea Genome sequencing and assembly v2.</title>
        <authorList>
            <person name="Copetti D."/>
            <person name="Sanderson M.J."/>
            <person name="Burquez A."/>
            <person name="Wojciechowski M.F."/>
        </authorList>
    </citation>
    <scope>NUCLEOTIDE SEQUENCE</scope>
    <source>
        <strain evidence="10">SGP5-SGP5p</strain>
        <tissue evidence="10">Aerial part</tissue>
    </source>
</reference>
<gene>
    <name evidence="10" type="ORF">Cgig2_027692</name>
</gene>
<dbReference type="GO" id="GO:0005789">
    <property type="term" value="C:endoplasmic reticulum membrane"/>
    <property type="evidence" value="ECO:0007669"/>
    <property type="project" value="UniProtKB-SubCell"/>
</dbReference>
<dbReference type="InterPro" id="IPR050425">
    <property type="entry name" value="NAD(P)_dehydrat-like"/>
</dbReference>
<dbReference type="PROSITE" id="PS50845">
    <property type="entry name" value="RETICULON"/>
    <property type="match status" value="1"/>
</dbReference>
<dbReference type="SUPFAM" id="SSF51735">
    <property type="entry name" value="NAD(P)-binding Rossmann-fold domains"/>
    <property type="match status" value="1"/>
</dbReference>
<feature type="transmembrane region" description="Helical" evidence="8">
    <location>
        <begin position="682"/>
        <end position="706"/>
    </location>
</feature>
<evidence type="ECO:0000256" key="7">
    <source>
        <dbReference type="ARBA" id="ARBA00023136"/>
    </source>
</evidence>
<dbReference type="PANTHER" id="PTHR10366">
    <property type="entry name" value="NAD DEPENDENT EPIMERASE/DEHYDRATASE"/>
    <property type="match status" value="1"/>
</dbReference>
<proteinExistence type="predicted"/>
<evidence type="ECO:0000259" key="9">
    <source>
        <dbReference type="PROSITE" id="PS50845"/>
    </source>
</evidence>
<evidence type="ECO:0000313" key="11">
    <source>
        <dbReference type="Proteomes" id="UP001153076"/>
    </source>
</evidence>
<feature type="domain" description="Reticulon" evidence="9">
    <location>
        <begin position="466"/>
        <end position="679"/>
    </location>
</feature>
<keyword evidence="4" id="KW-0521">NADP</keyword>
<feature type="transmembrane region" description="Helical" evidence="8">
    <location>
        <begin position="499"/>
        <end position="518"/>
    </location>
</feature>
<organism evidence="10 11">
    <name type="scientific">Carnegiea gigantea</name>
    <dbReference type="NCBI Taxonomy" id="171969"/>
    <lineage>
        <taxon>Eukaryota</taxon>
        <taxon>Viridiplantae</taxon>
        <taxon>Streptophyta</taxon>
        <taxon>Embryophyta</taxon>
        <taxon>Tracheophyta</taxon>
        <taxon>Spermatophyta</taxon>
        <taxon>Magnoliopsida</taxon>
        <taxon>eudicotyledons</taxon>
        <taxon>Gunneridae</taxon>
        <taxon>Pentapetalae</taxon>
        <taxon>Caryophyllales</taxon>
        <taxon>Cactineae</taxon>
        <taxon>Cactaceae</taxon>
        <taxon>Cactoideae</taxon>
        <taxon>Echinocereeae</taxon>
        <taxon>Carnegiea</taxon>
    </lineage>
</organism>
<dbReference type="OrthoDB" id="10058185at2759"/>
<evidence type="ECO:0000313" key="10">
    <source>
        <dbReference type="EMBL" id="KAJ8430979.1"/>
    </source>
</evidence>
<name>A0A9Q1Q742_9CARY</name>
<evidence type="ECO:0000256" key="3">
    <source>
        <dbReference type="ARBA" id="ARBA00022824"/>
    </source>
</evidence>
<evidence type="ECO:0000256" key="2">
    <source>
        <dbReference type="ARBA" id="ARBA00022692"/>
    </source>
</evidence>
<dbReference type="Pfam" id="PF01073">
    <property type="entry name" value="3Beta_HSD"/>
    <property type="match status" value="1"/>
</dbReference>
<protein>
    <recommendedName>
        <fullName evidence="8">Reticulon-like protein</fullName>
    </recommendedName>
</protein>
<keyword evidence="2 8" id="KW-0812">Transmembrane</keyword>
<evidence type="ECO:0000256" key="5">
    <source>
        <dbReference type="ARBA" id="ARBA00022989"/>
    </source>
</evidence>
<comment type="subcellular location">
    <subcellularLocation>
        <location evidence="1 8">Endoplasmic reticulum membrane</location>
        <topology evidence="1 8">Multi-pass membrane protein</topology>
    </subcellularLocation>
</comment>
<dbReference type="Pfam" id="PF02453">
    <property type="entry name" value="Reticulon"/>
    <property type="match status" value="1"/>
</dbReference>
<evidence type="ECO:0000256" key="4">
    <source>
        <dbReference type="ARBA" id="ARBA00022857"/>
    </source>
</evidence>
<accession>A0A9Q1Q742</accession>
<feature type="transmembrane region" description="Helical" evidence="8">
    <location>
        <begin position="653"/>
        <end position="670"/>
    </location>
</feature>
<keyword evidence="11" id="KW-1185">Reference proteome</keyword>
<dbReference type="GO" id="GO:0016616">
    <property type="term" value="F:oxidoreductase activity, acting on the CH-OH group of donors, NAD or NADP as acceptor"/>
    <property type="evidence" value="ECO:0007669"/>
    <property type="project" value="InterPro"/>
</dbReference>
<dbReference type="InterPro" id="IPR036291">
    <property type="entry name" value="NAD(P)-bd_dom_sf"/>
</dbReference>
<sequence length="721" mass="80510">MEDLSGHGETPMTTCVVIGGQSFIGRFLVLRLLRLRNWIVRIADSSPILHTEQQSHLFDAVSSGRAAYFQVDARDKCQLIRAIDGSSVVFYVETADATVYDLYECYKFIVQGAKNVVNACWGCNVKQLIYNSSADVVFDGSCHIRNGDESMPYPWKYADMLTEMKAQAEALVLSANDCHGLLTCALRPSNVFGPKDTCLVHFVVNQANFIWAKNVAHAHVCAAEALVTRSVSVAGKCFVNISVGIFCNKLSPMNYWKFISRLYEGLGSRPSLRLPSKLLSFMLPLVKWTRSKLGSEPEVSDLLRCSQFVVESSLLTRTFNCSAAMEHIKYSPIVTMEEGIALTVKSFSHLAKGSSTSKDFHYVELSKAEAMLGYGKGFDFLLSILYCFFLHSLPEDVCNHHACLVYPMYMLTHFARLVAIFGIEMHETTAKPGIVHAEGLDLMNDLARTCVFTLKVNTMILNDIAVADVLLWRDEMETFSSFLATAGLFYWFFVSERTFISSTAGLLLVPTFFLIVISLLPVNILVVVKLSAVTLAATILVLQMHTMHSCSRFFWPPLPGVKVNILLLQKADYNSLTAIFSHVCIFSLQKMPLRRLEISDGTMRSLTKKAACVWNEGVHLVKSLAQGENWILFLEVVIPLYVLKLIISHSFAMLVAAALVSAFTSFFIYEQYEEEIDEFSRLAFIVAKCAWTLLVTSLPAPIASLFSTDDELDEKPTQLTK</sequence>
<dbReference type="AlphaFoldDB" id="A0A9Q1Q742"/>
<evidence type="ECO:0000256" key="1">
    <source>
        <dbReference type="ARBA" id="ARBA00004477"/>
    </source>
</evidence>
<comment type="caution">
    <text evidence="10">The sequence shown here is derived from an EMBL/GenBank/DDBJ whole genome shotgun (WGS) entry which is preliminary data.</text>
</comment>
<keyword evidence="6" id="KW-0560">Oxidoreductase</keyword>
<evidence type="ECO:0000256" key="8">
    <source>
        <dbReference type="RuleBase" id="RU363132"/>
    </source>
</evidence>
<evidence type="ECO:0000256" key="6">
    <source>
        <dbReference type="ARBA" id="ARBA00023002"/>
    </source>
</evidence>
<dbReference type="InterPro" id="IPR002225">
    <property type="entry name" value="3Beta_OHSteriod_DH/Estase"/>
</dbReference>
<keyword evidence="5 8" id="KW-1133">Transmembrane helix</keyword>
<dbReference type="PANTHER" id="PTHR10366:SF639">
    <property type="entry name" value="3BETA-HYDROXYSTEROID-DEHYDROGENASE_DECARBOXYLASE ISOFORM 3"/>
    <property type="match status" value="1"/>
</dbReference>
<dbReference type="GO" id="GO:0006694">
    <property type="term" value="P:steroid biosynthetic process"/>
    <property type="evidence" value="ECO:0007669"/>
    <property type="project" value="InterPro"/>
</dbReference>